<name>A0A5C6MNF7_9TELE</name>
<dbReference type="EMBL" id="RHFK02000022">
    <property type="protein sequence ID" value="TWW55711.1"/>
    <property type="molecule type" value="Genomic_DNA"/>
</dbReference>
<evidence type="ECO:0000313" key="3">
    <source>
        <dbReference type="Proteomes" id="UP000324091"/>
    </source>
</evidence>
<dbReference type="Proteomes" id="UP000324091">
    <property type="component" value="Chromosome 9"/>
</dbReference>
<evidence type="ECO:0000256" key="1">
    <source>
        <dbReference type="SAM" id="MobiDB-lite"/>
    </source>
</evidence>
<protein>
    <submittedName>
        <fullName evidence="2">Uncharacterized protein</fullName>
    </submittedName>
</protein>
<feature type="region of interest" description="Disordered" evidence="1">
    <location>
        <begin position="18"/>
        <end position="47"/>
    </location>
</feature>
<organism evidence="2 3">
    <name type="scientific">Takifugu flavidus</name>
    <name type="common">sansaifugu</name>
    <dbReference type="NCBI Taxonomy" id="433684"/>
    <lineage>
        <taxon>Eukaryota</taxon>
        <taxon>Metazoa</taxon>
        <taxon>Chordata</taxon>
        <taxon>Craniata</taxon>
        <taxon>Vertebrata</taxon>
        <taxon>Euteleostomi</taxon>
        <taxon>Actinopterygii</taxon>
        <taxon>Neopterygii</taxon>
        <taxon>Teleostei</taxon>
        <taxon>Neoteleostei</taxon>
        <taxon>Acanthomorphata</taxon>
        <taxon>Eupercaria</taxon>
        <taxon>Tetraodontiformes</taxon>
        <taxon>Tetradontoidea</taxon>
        <taxon>Tetraodontidae</taxon>
        <taxon>Takifugu</taxon>
    </lineage>
</organism>
<feature type="region of interest" description="Disordered" evidence="1">
    <location>
        <begin position="273"/>
        <end position="294"/>
    </location>
</feature>
<proteinExistence type="predicted"/>
<sequence>MAATRALAVASGLVGCPKRRVGGAERGSSQGGMRCSAQRTIPPPPPPWYSTVTVAPRANIQTVAQPRGDAIGLADVDDCATSYMGRMLSNSVSGSRPRRRALQWGSGRWRDTEGVLSGPSRPPSSTRADTCRPTEPFRGRDEQLNISGQLDQFITFLFLVVAGISGNFSPGVCAAVCRREAPLLTHALMTLLGEAVIHTVEMLLGNTNLTVPSPCLSEAVPVIGEEALQPAEVSRPVGCRCLGYPRQTQSATGGPQHTFQWRANVIKATGRQRLGATSADSPHLNSVTRSSLAT</sequence>
<dbReference type="PROSITE" id="PS51257">
    <property type="entry name" value="PROKAR_LIPOPROTEIN"/>
    <property type="match status" value="1"/>
</dbReference>
<feature type="compositionally biased region" description="Polar residues" evidence="1">
    <location>
        <begin position="278"/>
        <end position="294"/>
    </location>
</feature>
<feature type="region of interest" description="Disordered" evidence="1">
    <location>
        <begin position="110"/>
        <end position="137"/>
    </location>
</feature>
<gene>
    <name evidence="2" type="ORF">D4764_09G0007610</name>
</gene>
<dbReference type="AlphaFoldDB" id="A0A5C6MNF7"/>
<accession>A0A5C6MNF7</accession>
<keyword evidence="3" id="KW-1185">Reference proteome</keyword>
<evidence type="ECO:0000313" key="2">
    <source>
        <dbReference type="EMBL" id="TWW55711.1"/>
    </source>
</evidence>
<reference evidence="2 3" key="1">
    <citation type="submission" date="2019-04" db="EMBL/GenBank/DDBJ databases">
        <title>Chromosome genome assembly for Takifugu flavidus.</title>
        <authorList>
            <person name="Xiao S."/>
        </authorList>
    </citation>
    <scope>NUCLEOTIDE SEQUENCE [LARGE SCALE GENOMIC DNA]</scope>
    <source>
        <strain evidence="2">HTHZ2018</strain>
        <tissue evidence="2">Muscle</tissue>
    </source>
</reference>
<comment type="caution">
    <text evidence="2">The sequence shown here is derived from an EMBL/GenBank/DDBJ whole genome shotgun (WGS) entry which is preliminary data.</text>
</comment>